<evidence type="ECO:0000313" key="6">
    <source>
        <dbReference type="EMBL" id="ALG12967.1"/>
    </source>
</evidence>
<evidence type="ECO:0000256" key="2">
    <source>
        <dbReference type="ARBA" id="ARBA00022723"/>
    </source>
</evidence>
<keyword evidence="2" id="KW-0479">Metal-binding</keyword>
<keyword evidence="1" id="KW-0540">Nuclease</keyword>
<evidence type="ECO:0000256" key="1">
    <source>
        <dbReference type="ARBA" id="ARBA00022722"/>
    </source>
</evidence>
<gene>
    <name evidence="6" type="ORF">AOZ06_44395</name>
</gene>
<dbReference type="KEGG" id="kphy:AOZ06_44395"/>
<name>A0A0N7F515_9PSEU</name>
<dbReference type="GO" id="GO:0046872">
    <property type="term" value="F:metal ion binding"/>
    <property type="evidence" value="ECO:0007669"/>
    <property type="project" value="UniProtKB-KW"/>
</dbReference>
<dbReference type="InterPro" id="IPR002716">
    <property type="entry name" value="PIN_dom"/>
</dbReference>
<protein>
    <submittedName>
        <fullName evidence="6">Twitching motility protein PilT</fullName>
    </submittedName>
</protein>
<dbReference type="OrthoDB" id="9798990at2"/>
<reference evidence="6 7" key="1">
    <citation type="submission" date="2015-07" db="EMBL/GenBank/DDBJ databases">
        <title>Genome sequencing of Kibdelosporangium phytohabitans.</title>
        <authorList>
            <person name="Qin S."/>
            <person name="Xing K."/>
        </authorList>
    </citation>
    <scope>NUCLEOTIDE SEQUENCE [LARGE SCALE GENOMIC DNA]</scope>
    <source>
        <strain evidence="6 7">KLBMP1111</strain>
    </source>
</reference>
<dbReference type="AlphaFoldDB" id="A0A0N7F515"/>
<feature type="domain" description="PIN" evidence="5">
    <location>
        <begin position="2"/>
        <end position="117"/>
    </location>
</feature>
<evidence type="ECO:0000259" key="5">
    <source>
        <dbReference type="Pfam" id="PF01850"/>
    </source>
</evidence>
<proteinExistence type="predicted"/>
<dbReference type="RefSeq" id="WP_054294858.1">
    <property type="nucleotide sequence ID" value="NZ_CP012752.1"/>
</dbReference>
<organism evidence="6 7">
    <name type="scientific">Kibdelosporangium phytohabitans</name>
    <dbReference type="NCBI Taxonomy" id="860235"/>
    <lineage>
        <taxon>Bacteria</taxon>
        <taxon>Bacillati</taxon>
        <taxon>Actinomycetota</taxon>
        <taxon>Actinomycetes</taxon>
        <taxon>Pseudonocardiales</taxon>
        <taxon>Pseudonocardiaceae</taxon>
        <taxon>Kibdelosporangium</taxon>
    </lineage>
</organism>
<accession>A0A0N7F515</accession>
<evidence type="ECO:0000256" key="3">
    <source>
        <dbReference type="ARBA" id="ARBA00022801"/>
    </source>
</evidence>
<keyword evidence="4" id="KW-0460">Magnesium</keyword>
<evidence type="ECO:0000313" key="7">
    <source>
        <dbReference type="Proteomes" id="UP000063699"/>
    </source>
</evidence>
<dbReference type="EMBL" id="CP012752">
    <property type="protein sequence ID" value="ALG12967.1"/>
    <property type="molecule type" value="Genomic_DNA"/>
</dbReference>
<dbReference type="GO" id="GO:0004518">
    <property type="term" value="F:nuclease activity"/>
    <property type="evidence" value="ECO:0007669"/>
    <property type="project" value="UniProtKB-KW"/>
</dbReference>
<dbReference type="PANTHER" id="PTHR36173">
    <property type="entry name" value="RIBONUCLEASE VAPC16-RELATED"/>
    <property type="match status" value="1"/>
</dbReference>
<dbReference type="Gene3D" id="3.40.50.1010">
    <property type="entry name" value="5'-nuclease"/>
    <property type="match status" value="1"/>
</dbReference>
<dbReference type="PANTHER" id="PTHR36173:SF2">
    <property type="entry name" value="RIBONUCLEASE VAPC16"/>
    <property type="match status" value="1"/>
</dbReference>
<dbReference type="GO" id="GO:0016787">
    <property type="term" value="F:hydrolase activity"/>
    <property type="evidence" value="ECO:0007669"/>
    <property type="project" value="UniProtKB-KW"/>
</dbReference>
<dbReference type="Pfam" id="PF01850">
    <property type="entry name" value="PIN"/>
    <property type="match status" value="1"/>
</dbReference>
<sequence>MILLDTHVLLWWFFNDPHLTPGIASLITSSDDVAVSAVSGFEIVTKQAIGKLEAPDDLEAQVERSGFTEIPVTLRHGVEAGRLPSHHKDPFDRLLIAQARCEGLTLVTADRAMSAYDVPILPAG</sequence>
<dbReference type="CDD" id="cd09872">
    <property type="entry name" value="PIN_Sll0205-like"/>
    <property type="match status" value="1"/>
</dbReference>
<dbReference type="STRING" id="860235.AOZ06_44395"/>
<keyword evidence="3" id="KW-0378">Hydrolase</keyword>
<evidence type="ECO:0000256" key="4">
    <source>
        <dbReference type="ARBA" id="ARBA00022842"/>
    </source>
</evidence>
<dbReference type="Proteomes" id="UP000063699">
    <property type="component" value="Chromosome"/>
</dbReference>
<keyword evidence="7" id="KW-1185">Reference proteome</keyword>
<dbReference type="InterPro" id="IPR052919">
    <property type="entry name" value="TA_system_RNase"/>
</dbReference>
<dbReference type="InterPro" id="IPR029060">
    <property type="entry name" value="PIN-like_dom_sf"/>
</dbReference>
<dbReference type="SUPFAM" id="SSF88723">
    <property type="entry name" value="PIN domain-like"/>
    <property type="match status" value="1"/>
</dbReference>
<dbReference type="InterPro" id="IPR041705">
    <property type="entry name" value="PIN_Sll0205"/>
</dbReference>